<feature type="compositionally biased region" description="Acidic residues" evidence="1">
    <location>
        <begin position="257"/>
        <end position="274"/>
    </location>
</feature>
<dbReference type="AlphaFoldDB" id="A0A3N4KEI1"/>
<evidence type="ECO:0000256" key="1">
    <source>
        <dbReference type="SAM" id="MobiDB-lite"/>
    </source>
</evidence>
<keyword evidence="3" id="KW-1185">Reference proteome</keyword>
<feature type="region of interest" description="Disordered" evidence="1">
    <location>
        <begin position="1"/>
        <end position="38"/>
    </location>
</feature>
<dbReference type="EMBL" id="ML119176">
    <property type="protein sequence ID" value="RPB07752.1"/>
    <property type="molecule type" value="Genomic_DNA"/>
</dbReference>
<proteinExistence type="predicted"/>
<accession>A0A3N4KEI1</accession>
<dbReference type="Proteomes" id="UP000277580">
    <property type="component" value="Unassembled WGS sequence"/>
</dbReference>
<dbReference type="OrthoDB" id="5379599at2759"/>
<protein>
    <submittedName>
        <fullName evidence="2">Uncharacterized protein</fullName>
    </submittedName>
</protein>
<dbReference type="InParanoid" id="A0A3N4KEI1"/>
<feature type="region of interest" description="Disordered" evidence="1">
    <location>
        <begin position="257"/>
        <end position="293"/>
    </location>
</feature>
<gene>
    <name evidence="2" type="ORF">P167DRAFT_549530</name>
</gene>
<reference evidence="2 3" key="1">
    <citation type="journal article" date="2018" name="Nat. Ecol. Evol.">
        <title>Pezizomycetes genomes reveal the molecular basis of ectomycorrhizal truffle lifestyle.</title>
        <authorList>
            <person name="Murat C."/>
            <person name="Payen T."/>
            <person name="Noel B."/>
            <person name="Kuo A."/>
            <person name="Morin E."/>
            <person name="Chen J."/>
            <person name="Kohler A."/>
            <person name="Krizsan K."/>
            <person name="Balestrini R."/>
            <person name="Da Silva C."/>
            <person name="Montanini B."/>
            <person name="Hainaut M."/>
            <person name="Levati E."/>
            <person name="Barry K.W."/>
            <person name="Belfiori B."/>
            <person name="Cichocki N."/>
            <person name="Clum A."/>
            <person name="Dockter R.B."/>
            <person name="Fauchery L."/>
            <person name="Guy J."/>
            <person name="Iotti M."/>
            <person name="Le Tacon F."/>
            <person name="Lindquist E.A."/>
            <person name="Lipzen A."/>
            <person name="Malagnac F."/>
            <person name="Mello A."/>
            <person name="Molinier V."/>
            <person name="Miyauchi S."/>
            <person name="Poulain J."/>
            <person name="Riccioni C."/>
            <person name="Rubini A."/>
            <person name="Sitrit Y."/>
            <person name="Splivallo R."/>
            <person name="Traeger S."/>
            <person name="Wang M."/>
            <person name="Zifcakova L."/>
            <person name="Wipf D."/>
            <person name="Zambonelli A."/>
            <person name="Paolocci F."/>
            <person name="Nowrousian M."/>
            <person name="Ottonello S."/>
            <person name="Baldrian P."/>
            <person name="Spatafora J.W."/>
            <person name="Henrissat B."/>
            <person name="Nagy L.G."/>
            <person name="Aury J.M."/>
            <person name="Wincker P."/>
            <person name="Grigoriev I.V."/>
            <person name="Bonfante P."/>
            <person name="Martin F.M."/>
        </authorList>
    </citation>
    <scope>NUCLEOTIDE SEQUENCE [LARGE SCALE GENOMIC DNA]</scope>
    <source>
        <strain evidence="2 3">CCBAS932</strain>
    </source>
</reference>
<evidence type="ECO:0000313" key="2">
    <source>
        <dbReference type="EMBL" id="RPB07752.1"/>
    </source>
</evidence>
<organism evidence="2 3">
    <name type="scientific">Morchella conica CCBAS932</name>
    <dbReference type="NCBI Taxonomy" id="1392247"/>
    <lineage>
        <taxon>Eukaryota</taxon>
        <taxon>Fungi</taxon>
        <taxon>Dikarya</taxon>
        <taxon>Ascomycota</taxon>
        <taxon>Pezizomycotina</taxon>
        <taxon>Pezizomycetes</taxon>
        <taxon>Pezizales</taxon>
        <taxon>Morchellaceae</taxon>
        <taxon>Morchella</taxon>
    </lineage>
</organism>
<evidence type="ECO:0000313" key="3">
    <source>
        <dbReference type="Proteomes" id="UP000277580"/>
    </source>
</evidence>
<name>A0A3N4KEI1_9PEZI</name>
<sequence length="305" mass="33148">MPLILHNRAEPKAADDADASAAEGLTSNTPPIIDKASIGPFEKANLRDAIISKSAGSNESPATSYKKASVKLKPETPLNKPITFINSPPVRSLEAPVKLGVEIPTDELVTFAAPHEHSPKTNALISAHLPELDASILAVRKCIDNVFLHADIYPQDSPVTFFTKLQLAVGAMGAEVQSIMTAITDPGVLETESQVVDAELLLNEVVMSYSSILEAFVEYAGGVEEETIVSKGLDVEAVMREKNRILTKEYRKFLGEDDQSDSEDYSEYSDDEENGDGRGGMAKVNWKDMGDEDNEQAVWGVNVWE</sequence>